<proteinExistence type="predicted"/>
<name>A0AAD6WS15_9AGAR</name>
<dbReference type="Proteomes" id="UP001218188">
    <property type="component" value="Unassembled WGS sequence"/>
</dbReference>
<evidence type="ECO:0000313" key="1">
    <source>
        <dbReference type="EMBL" id="KAJ7022895.1"/>
    </source>
</evidence>
<reference evidence="1" key="1">
    <citation type="submission" date="2023-03" db="EMBL/GenBank/DDBJ databases">
        <title>Massive genome expansion in bonnet fungi (Mycena s.s.) driven by repeated elements and novel gene families across ecological guilds.</title>
        <authorList>
            <consortium name="Lawrence Berkeley National Laboratory"/>
            <person name="Harder C.B."/>
            <person name="Miyauchi S."/>
            <person name="Viragh M."/>
            <person name="Kuo A."/>
            <person name="Thoen E."/>
            <person name="Andreopoulos B."/>
            <person name="Lu D."/>
            <person name="Skrede I."/>
            <person name="Drula E."/>
            <person name="Henrissat B."/>
            <person name="Morin E."/>
            <person name="Kohler A."/>
            <person name="Barry K."/>
            <person name="LaButti K."/>
            <person name="Morin E."/>
            <person name="Salamov A."/>
            <person name="Lipzen A."/>
            <person name="Mereny Z."/>
            <person name="Hegedus B."/>
            <person name="Baldrian P."/>
            <person name="Stursova M."/>
            <person name="Weitz H."/>
            <person name="Taylor A."/>
            <person name="Grigoriev I.V."/>
            <person name="Nagy L.G."/>
            <person name="Martin F."/>
            <person name="Kauserud H."/>
        </authorList>
    </citation>
    <scope>NUCLEOTIDE SEQUENCE</scope>
    <source>
        <strain evidence="1">CBHHK200</strain>
    </source>
</reference>
<keyword evidence="2" id="KW-1185">Reference proteome</keyword>
<sequence>MADIKFPPKPLGRAGIHRIISNHCRTMRPGSFVESGCAVCGCLVKRTMLTPITSFHGSLALLIRPGVTRKERFSDNDPASAS</sequence>
<dbReference type="EMBL" id="JARJCM010000200">
    <property type="protein sequence ID" value="KAJ7022895.1"/>
    <property type="molecule type" value="Genomic_DNA"/>
</dbReference>
<comment type="caution">
    <text evidence="1">The sequence shown here is derived from an EMBL/GenBank/DDBJ whole genome shotgun (WGS) entry which is preliminary data.</text>
</comment>
<dbReference type="AlphaFoldDB" id="A0AAD6WS15"/>
<accession>A0AAD6WS15</accession>
<protein>
    <submittedName>
        <fullName evidence="1">Uncharacterized protein</fullName>
    </submittedName>
</protein>
<evidence type="ECO:0000313" key="2">
    <source>
        <dbReference type="Proteomes" id="UP001218188"/>
    </source>
</evidence>
<organism evidence="1 2">
    <name type="scientific">Mycena alexandri</name>
    <dbReference type="NCBI Taxonomy" id="1745969"/>
    <lineage>
        <taxon>Eukaryota</taxon>
        <taxon>Fungi</taxon>
        <taxon>Dikarya</taxon>
        <taxon>Basidiomycota</taxon>
        <taxon>Agaricomycotina</taxon>
        <taxon>Agaricomycetes</taxon>
        <taxon>Agaricomycetidae</taxon>
        <taxon>Agaricales</taxon>
        <taxon>Marasmiineae</taxon>
        <taxon>Mycenaceae</taxon>
        <taxon>Mycena</taxon>
    </lineage>
</organism>
<gene>
    <name evidence="1" type="ORF">C8F04DRAFT_970877</name>
</gene>